<dbReference type="InterPro" id="IPR007387">
    <property type="entry name" value="TRAP_DctQ"/>
</dbReference>
<accession>A0A1H7IKT5</accession>
<comment type="function">
    <text evidence="9">Part of the tripartite ATP-independent periplasmic (TRAP) transport system.</text>
</comment>
<dbReference type="EMBL" id="FNZQ01000001">
    <property type="protein sequence ID" value="SEK62337.1"/>
    <property type="molecule type" value="Genomic_DNA"/>
</dbReference>
<dbReference type="GO" id="GO:0015740">
    <property type="term" value="P:C4-dicarboxylate transport"/>
    <property type="evidence" value="ECO:0007669"/>
    <property type="project" value="TreeGrafter"/>
</dbReference>
<evidence type="ECO:0000313" key="11">
    <source>
        <dbReference type="EMBL" id="SEK62337.1"/>
    </source>
</evidence>
<evidence type="ECO:0000313" key="12">
    <source>
        <dbReference type="Proteomes" id="UP000199283"/>
    </source>
</evidence>
<keyword evidence="5 9" id="KW-0812">Transmembrane</keyword>
<keyword evidence="3" id="KW-1003">Cell membrane</keyword>
<feature type="transmembrane region" description="Helical" evidence="9">
    <location>
        <begin position="150"/>
        <end position="171"/>
    </location>
</feature>
<dbReference type="AlphaFoldDB" id="A0A1H7IKT5"/>
<protein>
    <recommendedName>
        <fullName evidence="9">TRAP transporter small permease protein</fullName>
    </recommendedName>
</protein>
<gene>
    <name evidence="11" type="ORF">SAMN04488526_1061</name>
</gene>
<dbReference type="PANTHER" id="PTHR35011">
    <property type="entry name" value="2,3-DIKETO-L-GULONATE TRAP TRANSPORTER SMALL PERMEASE PROTEIN YIAM"/>
    <property type="match status" value="1"/>
</dbReference>
<feature type="transmembrane region" description="Helical" evidence="9">
    <location>
        <begin position="28"/>
        <end position="49"/>
    </location>
</feature>
<dbReference type="PANTHER" id="PTHR35011:SF11">
    <property type="entry name" value="TRAP TRANSPORTER SMALL PERMEASE PROTEIN"/>
    <property type="match status" value="1"/>
</dbReference>
<dbReference type="Proteomes" id="UP000199283">
    <property type="component" value="Unassembled WGS sequence"/>
</dbReference>
<sequence>MGGHVGGLLTIIRTLGAVNAGALAVGRWVGIACMALMVVFILVQVFWRYVLNNPLPWPEEAARFLMLWLMVVAPTALRRGGFVAIDMIQLALPRFVGGVLNLILLLLALLVLVFAVRIGWSEVTGFSGRFATSSLYYPTVDGWEKVPRSWMMASLLVGFIMLTSVTVELILRQIATLAGRDDDLPVIPETEMVGAE</sequence>
<comment type="similarity">
    <text evidence="8 9">Belongs to the TRAP transporter small permease family.</text>
</comment>
<dbReference type="GO" id="GO:0022857">
    <property type="term" value="F:transmembrane transporter activity"/>
    <property type="evidence" value="ECO:0007669"/>
    <property type="project" value="UniProtKB-UniRule"/>
</dbReference>
<comment type="subunit">
    <text evidence="9">The complex comprises the extracytoplasmic solute receptor protein and the two transmembrane proteins.</text>
</comment>
<feature type="transmembrane region" description="Helical" evidence="9">
    <location>
        <begin position="98"/>
        <end position="120"/>
    </location>
</feature>
<evidence type="ECO:0000256" key="6">
    <source>
        <dbReference type="ARBA" id="ARBA00022989"/>
    </source>
</evidence>
<keyword evidence="12" id="KW-1185">Reference proteome</keyword>
<evidence type="ECO:0000256" key="9">
    <source>
        <dbReference type="RuleBase" id="RU369079"/>
    </source>
</evidence>
<reference evidence="11 12" key="1">
    <citation type="submission" date="2016-10" db="EMBL/GenBank/DDBJ databases">
        <authorList>
            <person name="de Groot N.N."/>
        </authorList>
    </citation>
    <scope>NUCLEOTIDE SEQUENCE [LARGE SCALE GENOMIC DNA]</scope>
    <source>
        <strain evidence="11 12">DSM 14858</strain>
    </source>
</reference>
<evidence type="ECO:0000256" key="7">
    <source>
        <dbReference type="ARBA" id="ARBA00023136"/>
    </source>
</evidence>
<keyword evidence="7 9" id="KW-0472">Membrane</keyword>
<keyword evidence="2 9" id="KW-0813">Transport</keyword>
<dbReference type="STRING" id="188906.SAMN04488526_1061"/>
<feature type="transmembrane region" description="Helical" evidence="9">
    <location>
        <begin position="61"/>
        <end position="77"/>
    </location>
</feature>
<evidence type="ECO:0000256" key="4">
    <source>
        <dbReference type="ARBA" id="ARBA00022519"/>
    </source>
</evidence>
<keyword evidence="6 9" id="KW-1133">Transmembrane helix</keyword>
<evidence type="ECO:0000256" key="8">
    <source>
        <dbReference type="ARBA" id="ARBA00038436"/>
    </source>
</evidence>
<feature type="domain" description="Tripartite ATP-independent periplasmic transporters DctQ component" evidence="10">
    <location>
        <begin position="37"/>
        <end position="175"/>
    </location>
</feature>
<evidence type="ECO:0000256" key="1">
    <source>
        <dbReference type="ARBA" id="ARBA00004429"/>
    </source>
</evidence>
<evidence type="ECO:0000256" key="5">
    <source>
        <dbReference type="ARBA" id="ARBA00022692"/>
    </source>
</evidence>
<evidence type="ECO:0000256" key="3">
    <source>
        <dbReference type="ARBA" id="ARBA00022475"/>
    </source>
</evidence>
<proteinExistence type="inferred from homology"/>
<dbReference type="InterPro" id="IPR055348">
    <property type="entry name" value="DctQ"/>
</dbReference>
<dbReference type="Pfam" id="PF04290">
    <property type="entry name" value="DctQ"/>
    <property type="match status" value="1"/>
</dbReference>
<evidence type="ECO:0000256" key="2">
    <source>
        <dbReference type="ARBA" id="ARBA00022448"/>
    </source>
</evidence>
<name>A0A1H7IKT5_9RHOB</name>
<keyword evidence="4 9" id="KW-0997">Cell inner membrane</keyword>
<organism evidence="11 12">
    <name type="scientific">Jannaschia helgolandensis</name>
    <dbReference type="NCBI Taxonomy" id="188906"/>
    <lineage>
        <taxon>Bacteria</taxon>
        <taxon>Pseudomonadati</taxon>
        <taxon>Pseudomonadota</taxon>
        <taxon>Alphaproteobacteria</taxon>
        <taxon>Rhodobacterales</taxon>
        <taxon>Roseobacteraceae</taxon>
        <taxon>Jannaschia</taxon>
    </lineage>
</organism>
<evidence type="ECO:0000259" key="10">
    <source>
        <dbReference type="Pfam" id="PF04290"/>
    </source>
</evidence>
<comment type="subcellular location">
    <subcellularLocation>
        <location evidence="1 9">Cell inner membrane</location>
        <topology evidence="1 9">Multi-pass membrane protein</topology>
    </subcellularLocation>
</comment>
<dbReference type="GO" id="GO:0005886">
    <property type="term" value="C:plasma membrane"/>
    <property type="evidence" value="ECO:0007669"/>
    <property type="project" value="UniProtKB-SubCell"/>
</dbReference>